<proteinExistence type="predicted"/>
<dbReference type="OrthoDB" id="9130581at2"/>
<accession>A0A248VZ87</accession>
<keyword evidence="2" id="KW-1185">Reference proteome</keyword>
<name>A0A248VZ87_9BURK</name>
<keyword evidence="1" id="KW-0614">Plasmid</keyword>
<reference evidence="1 2" key="1">
    <citation type="submission" date="2017-08" db="EMBL/GenBank/DDBJ databases">
        <title>Identification and genetic characteristics of simultaneous BTEX- and naphthalene-degrading Paraburkholderia sp. BN5 isolated from petroleum-contaminated soil.</title>
        <authorList>
            <person name="Lee Y."/>
            <person name="Jeon C.O."/>
        </authorList>
    </citation>
    <scope>NUCLEOTIDE SEQUENCE [LARGE SCALE GENOMIC DNA]</scope>
    <source>
        <strain evidence="1 2">BN5</strain>
        <plasmid evidence="1 2">pBN4</plasmid>
    </source>
</reference>
<evidence type="ECO:0000313" key="1">
    <source>
        <dbReference type="EMBL" id="ASW04359.1"/>
    </source>
</evidence>
<evidence type="ECO:0000313" key="2">
    <source>
        <dbReference type="Proteomes" id="UP000215158"/>
    </source>
</evidence>
<dbReference type="AlphaFoldDB" id="A0A248VZ87"/>
<protein>
    <submittedName>
        <fullName evidence="1">Uncharacterized protein</fullName>
    </submittedName>
</protein>
<dbReference type="Proteomes" id="UP000215158">
    <property type="component" value="Plasmid pBN4"/>
</dbReference>
<sequence length="132" mass="14278">MELKVKNAAGEVRAIDIDAYNAAIIAGTDGFVISLLDSLTADECRQLYQWCDDQKPAPGGAIDISAWPGWNDTAAQRFQHFANKGRNYNLNIQTVTQSFVQLVVGAPASGKSVMMNTFPITDLTAPESKEGN</sequence>
<gene>
    <name evidence="1" type="ORF">CJU94_40175</name>
</gene>
<geneLocation type="plasmid" evidence="1 2">
    <name>pBN4</name>
</geneLocation>
<dbReference type="KEGG" id="parb:CJU94_40175"/>
<dbReference type="EMBL" id="CP022994">
    <property type="protein sequence ID" value="ASW04359.1"/>
    <property type="molecule type" value="Genomic_DNA"/>
</dbReference>
<dbReference type="RefSeq" id="WP_007183050.1">
    <property type="nucleotide sequence ID" value="NZ_CP022994.1"/>
</dbReference>
<organism evidence="1 2">
    <name type="scientific">Paraburkholderia aromaticivorans</name>
    <dbReference type="NCBI Taxonomy" id="2026199"/>
    <lineage>
        <taxon>Bacteria</taxon>
        <taxon>Pseudomonadati</taxon>
        <taxon>Pseudomonadota</taxon>
        <taxon>Betaproteobacteria</taxon>
        <taxon>Burkholderiales</taxon>
        <taxon>Burkholderiaceae</taxon>
        <taxon>Paraburkholderia</taxon>
    </lineage>
</organism>